<dbReference type="OMA" id="YMKTIEI"/>
<proteinExistence type="predicted"/>
<dbReference type="InParanoid" id="A0D211"/>
<name>A0D211_PARTE</name>
<dbReference type="RefSeq" id="XP_001444475.1">
    <property type="nucleotide sequence ID" value="XM_001444438.1"/>
</dbReference>
<dbReference type="AlphaFoldDB" id="A0D211"/>
<dbReference type="OrthoDB" id="10297316at2759"/>
<reference evidence="1 2" key="1">
    <citation type="journal article" date="2006" name="Nature">
        <title>Global trends of whole-genome duplications revealed by the ciliate Paramecium tetraurelia.</title>
        <authorList>
            <consortium name="Genoscope"/>
            <person name="Aury J.-M."/>
            <person name="Jaillon O."/>
            <person name="Duret L."/>
            <person name="Noel B."/>
            <person name="Jubin C."/>
            <person name="Porcel B.M."/>
            <person name="Segurens B."/>
            <person name="Daubin V."/>
            <person name="Anthouard V."/>
            <person name="Aiach N."/>
            <person name="Arnaiz O."/>
            <person name="Billaut A."/>
            <person name="Beisson J."/>
            <person name="Blanc I."/>
            <person name="Bouhouche K."/>
            <person name="Camara F."/>
            <person name="Duharcourt S."/>
            <person name="Guigo R."/>
            <person name="Gogendeau D."/>
            <person name="Katinka M."/>
            <person name="Keller A.-M."/>
            <person name="Kissmehl R."/>
            <person name="Klotz C."/>
            <person name="Koll F."/>
            <person name="Le Moue A."/>
            <person name="Lepere C."/>
            <person name="Malinsky S."/>
            <person name="Nowacki M."/>
            <person name="Nowak J.K."/>
            <person name="Plattner H."/>
            <person name="Poulain J."/>
            <person name="Ruiz F."/>
            <person name="Serrano V."/>
            <person name="Zagulski M."/>
            <person name="Dessen P."/>
            <person name="Betermier M."/>
            <person name="Weissenbach J."/>
            <person name="Scarpelli C."/>
            <person name="Schachter V."/>
            <person name="Sperling L."/>
            <person name="Meyer E."/>
            <person name="Cohen J."/>
            <person name="Wincker P."/>
        </authorList>
    </citation>
    <scope>NUCLEOTIDE SEQUENCE [LARGE SCALE GENOMIC DNA]</scope>
    <source>
        <strain evidence="1 2">Stock d4-2</strain>
    </source>
</reference>
<gene>
    <name evidence="1" type="ORF">GSPATT00012584001</name>
</gene>
<dbReference type="GeneID" id="5030259"/>
<accession>A0D211</accession>
<organism evidence="1 2">
    <name type="scientific">Paramecium tetraurelia</name>
    <dbReference type="NCBI Taxonomy" id="5888"/>
    <lineage>
        <taxon>Eukaryota</taxon>
        <taxon>Sar</taxon>
        <taxon>Alveolata</taxon>
        <taxon>Ciliophora</taxon>
        <taxon>Intramacronucleata</taxon>
        <taxon>Oligohymenophorea</taxon>
        <taxon>Peniculida</taxon>
        <taxon>Parameciidae</taxon>
        <taxon>Paramecium</taxon>
    </lineage>
</organism>
<sequence length="268" mass="31564">MCLTSIIVSEQKKHRSFYLVQTENIQDEQKQRRKSCTCNNCGRLNQFQFKHMNVSSYIQQFSKINSNVNFECKSSFQRQISYDNIKIGINSNDQNSQRLQTLQQYKRQKSCDCQECGLNTKFQEFCKSIQINRGKINKSIRKQNLEQIFKGISPIRQVQYDDDQERENNQNNKNICNLANLVVHKLNRRSLVKPKKQIVEGLQNRNIVKSEQGKQITKTNSSSREFGAKLENKKKLNLPIVKSSYMKTIEILNIYETQKYNPKFSNRQ</sequence>
<dbReference type="HOGENOM" id="CLU_944786_0_0_1"/>
<dbReference type="KEGG" id="ptm:GSPATT00012584001"/>
<protein>
    <submittedName>
        <fullName evidence="1">Uncharacterized protein</fullName>
    </submittedName>
</protein>
<keyword evidence="2" id="KW-1185">Reference proteome</keyword>
<dbReference type="Proteomes" id="UP000000600">
    <property type="component" value="Unassembled WGS sequence"/>
</dbReference>
<dbReference type="EMBL" id="CT868263">
    <property type="protein sequence ID" value="CAK77078.1"/>
    <property type="molecule type" value="Genomic_DNA"/>
</dbReference>
<evidence type="ECO:0000313" key="2">
    <source>
        <dbReference type="Proteomes" id="UP000000600"/>
    </source>
</evidence>
<evidence type="ECO:0000313" key="1">
    <source>
        <dbReference type="EMBL" id="CAK77078.1"/>
    </source>
</evidence>